<gene>
    <name evidence="2" type="ORF">SEUCBS140593_003117</name>
</gene>
<sequence length="302" mass="32857">MSDTSDYTIVDDTSSPSSSSSSSGSVQAQYKIIPCNTVNEVGDVLQLIQSSILAIHELLFKYEIERMSEDSAKKSAGKAAQMFVDMLASLGDVVAVLPEEGHVETAQLLTGIILEVGVMFATDGGTGTFLSDNSTSSDDDDYEEVLRALDGALVSKCLAQVQLIARNNLPRDPAKVETLVLHKPKVEQTIKKAIELHGQFLPDASRLVNSTLRALLPAYVRSLTAIYGSASGVSHAYVVYANSLLSELDKWEETKDSNGAGGEDSTTSTNNMENKGNEHQTTWCWELRGGWQVREWCSSLWR</sequence>
<proteinExistence type="predicted"/>
<feature type="region of interest" description="Disordered" evidence="1">
    <location>
        <begin position="254"/>
        <end position="276"/>
    </location>
</feature>
<evidence type="ECO:0000313" key="3">
    <source>
        <dbReference type="Proteomes" id="UP001642482"/>
    </source>
</evidence>
<feature type="compositionally biased region" description="Low complexity" evidence="1">
    <location>
        <begin position="14"/>
        <end position="24"/>
    </location>
</feature>
<feature type="region of interest" description="Disordered" evidence="1">
    <location>
        <begin position="1"/>
        <end position="24"/>
    </location>
</feature>
<organism evidence="2 3">
    <name type="scientific">Sporothrix eucalyptigena</name>
    <dbReference type="NCBI Taxonomy" id="1812306"/>
    <lineage>
        <taxon>Eukaryota</taxon>
        <taxon>Fungi</taxon>
        <taxon>Dikarya</taxon>
        <taxon>Ascomycota</taxon>
        <taxon>Pezizomycotina</taxon>
        <taxon>Sordariomycetes</taxon>
        <taxon>Sordariomycetidae</taxon>
        <taxon>Ophiostomatales</taxon>
        <taxon>Ophiostomataceae</taxon>
        <taxon>Sporothrix</taxon>
    </lineage>
</organism>
<feature type="compositionally biased region" description="Polar residues" evidence="1">
    <location>
        <begin position="1"/>
        <end position="13"/>
    </location>
</feature>
<comment type="caution">
    <text evidence="2">The sequence shown here is derived from an EMBL/GenBank/DDBJ whole genome shotgun (WGS) entry which is preliminary data.</text>
</comment>
<protein>
    <submittedName>
        <fullName evidence="2">Uncharacterized protein</fullName>
    </submittedName>
</protein>
<accession>A0ABP0BC78</accession>
<reference evidence="2 3" key="1">
    <citation type="submission" date="2024-01" db="EMBL/GenBank/DDBJ databases">
        <authorList>
            <person name="Allen C."/>
            <person name="Tagirdzhanova G."/>
        </authorList>
    </citation>
    <scope>NUCLEOTIDE SEQUENCE [LARGE SCALE GENOMIC DNA]</scope>
</reference>
<evidence type="ECO:0000256" key="1">
    <source>
        <dbReference type="SAM" id="MobiDB-lite"/>
    </source>
</evidence>
<feature type="compositionally biased region" description="Polar residues" evidence="1">
    <location>
        <begin position="264"/>
        <end position="276"/>
    </location>
</feature>
<dbReference type="EMBL" id="CAWUHD010000023">
    <property type="protein sequence ID" value="CAK7217180.1"/>
    <property type="molecule type" value="Genomic_DNA"/>
</dbReference>
<evidence type="ECO:0000313" key="2">
    <source>
        <dbReference type="EMBL" id="CAK7217180.1"/>
    </source>
</evidence>
<keyword evidence="3" id="KW-1185">Reference proteome</keyword>
<name>A0ABP0BC78_9PEZI</name>
<dbReference type="Proteomes" id="UP001642482">
    <property type="component" value="Unassembled WGS sequence"/>
</dbReference>